<protein>
    <submittedName>
        <fullName evidence="2">Uncharacterized protein</fullName>
    </submittedName>
</protein>
<keyword evidence="3" id="KW-1185">Reference proteome</keyword>
<reference evidence="2 3" key="1">
    <citation type="submission" date="2024-06" db="EMBL/GenBank/DDBJ databases">
        <title>The Natural Products Discovery Center: Release of the First 8490 Sequenced Strains for Exploring Actinobacteria Biosynthetic Diversity.</title>
        <authorList>
            <person name="Kalkreuter E."/>
            <person name="Kautsar S.A."/>
            <person name="Yang D."/>
            <person name="Bader C.D."/>
            <person name="Teijaro C.N."/>
            <person name="Fluegel L."/>
            <person name="Davis C.M."/>
            <person name="Simpson J.R."/>
            <person name="Lauterbach L."/>
            <person name="Steele A.D."/>
            <person name="Gui C."/>
            <person name="Meng S."/>
            <person name="Li G."/>
            <person name="Viehrig K."/>
            <person name="Ye F."/>
            <person name="Su P."/>
            <person name="Kiefer A.F."/>
            <person name="Nichols A."/>
            <person name="Cepeda A.J."/>
            <person name="Yan W."/>
            <person name="Fan B."/>
            <person name="Jiang Y."/>
            <person name="Adhikari A."/>
            <person name="Zheng C.-J."/>
            <person name="Schuster L."/>
            <person name="Cowan T.M."/>
            <person name="Smanski M.J."/>
            <person name="Chevrette M.G."/>
            <person name="De Carvalho L.P.S."/>
            <person name="Shen B."/>
        </authorList>
    </citation>
    <scope>NUCLEOTIDE SEQUENCE [LARGE SCALE GENOMIC DNA]</scope>
    <source>
        <strain evidence="2 3">NPDC000234</strain>
    </source>
</reference>
<keyword evidence="1" id="KW-0175">Coiled coil</keyword>
<dbReference type="EMBL" id="JBEPEK010000014">
    <property type="protein sequence ID" value="MER7178544.1"/>
    <property type="molecule type" value="Genomic_DNA"/>
</dbReference>
<proteinExistence type="predicted"/>
<organism evidence="2 3">
    <name type="scientific">Streptomyces hyaluromycini</name>
    <dbReference type="NCBI Taxonomy" id="1377993"/>
    <lineage>
        <taxon>Bacteria</taxon>
        <taxon>Bacillati</taxon>
        <taxon>Actinomycetota</taxon>
        <taxon>Actinomycetes</taxon>
        <taxon>Kitasatosporales</taxon>
        <taxon>Streptomycetaceae</taxon>
        <taxon>Streptomyces</taxon>
    </lineage>
</organism>
<sequence>MSSNSGDDLTFSRKVVGGLIGAMNNTHAETHHYAVGHAADMDEATEQLLRAVRELQADLQRVRATDQTTALVEALAETEDEITATGQAGPTHRERLRELLSDSQALMSILASAGALAGLLGM</sequence>
<dbReference type="RefSeq" id="WP_350776993.1">
    <property type="nucleotide sequence ID" value="NZ_JBEPEK010000014.1"/>
</dbReference>
<dbReference type="Proteomes" id="UP001474181">
    <property type="component" value="Unassembled WGS sequence"/>
</dbReference>
<evidence type="ECO:0000313" key="2">
    <source>
        <dbReference type="EMBL" id="MER7178544.1"/>
    </source>
</evidence>
<comment type="caution">
    <text evidence="2">The sequence shown here is derived from an EMBL/GenBank/DDBJ whole genome shotgun (WGS) entry which is preliminary data.</text>
</comment>
<evidence type="ECO:0000313" key="3">
    <source>
        <dbReference type="Proteomes" id="UP001474181"/>
    </source>
</evidence>
<gene>
    <name evidence="2" type="ORF">ABT404_03480</name>
</gene>
<accession>A0ABV1WNW8</accession>
<feature type="coiled-coil region" evidence="1">
    <location>
        <begin position="38"/>
        <end position="65"/>
    </location>
</feature>
<evidence type="ECO:0000256" key="1">
    <source>
        <dbReference type="SAM" id="Coils"/>
    </source>
</evidence>
<name>A0ABV1WNW8_9ACTN</name>